<sequence length="592" mass="64003">MRRAGLPGIITGAVSLLLIIAMVVLIGRVLQPQLDDLRTGQRAMRDAHDAMLDQETGVRGYLASGNVDLLAPYTSGFRRSAELEKVLVASLSERPDLVDRAMDVITAQHAWQSRWAVPAVDPGSGAVAGRGDGRLGAAELSDYLQQGKELFDDYRAADVGLQTAVRADVARVERRIATTLLAAGGVLMLLGVVSLGMLVRLSRRLQRLVVAPVLEMTEDVDRVRQGHLDIEGRSVPEVFELAGLAAGVSAMTHSLAERHAAAEAREQELRVRSTRLEHVLELSRDLTESLSLRYTTMRLVKSVCELTKADQAELWLRGQDVEELVLIARSHEDAPVEGTSRRAGPAAIEIGVGAIGRAARYGRALPLDESANAVDDQTREVAIPMVVGARVVAVIAIRSASGPLDLSLIDGLLLQGASAIQAAQLHAEVEEISHKDALTGLANRRRFDTDLAAEVERAHRYDRPLVLIMLDLDHFKRINDVYGHQRGDEVLQDVAAVLTSDLRDIDTAYRYGGEELCVLMPESTAEQGAKAAERIRERIAGRFTWATMSPVTISAGVAQLGTDSTPATLVGVADQALYAAKRGGRDRVVIAE</sequence>
<dbReference type="InterPro" id="IPR007891">
    <property type="entry name" value="CHASE3"/>
</dbReference>
<dbReference type="SUPFAM" id="SSF55781">
    <property type="entry name" value="GAF domain-like"/>
    <property type="match status" value="1"/>
</dbReference>
<dbReference type="PROSITE" id="PS50885">
    <property type="entry name" value="HAMP"/>
    <property type="match status" value="1"/>
</dbReference>
<keyword evidence="1 3" id="KW-0812">Transmembrane</keyword>
<organism evidence="6 7">
    <name type="scientific">Aeromicrobium wangtongii</name>
    <dbReference type="NCBI Taxonomy" id="2969247"/>
    <lineage>
        <taxon>Bacteria</taxon>
        <taxon>Bacillati</taxon>
        <taxon>Actinomycetota</taxon>
        <taxon>Actinomycetes</taxon>
        <taxon>Propionibacteriales</taxon>
        <taxon>Nocardioidaceae</taxon>
        <taxon>Aeromicrobium</taxon>
    </lineage>
</organism>
<evidence type="ECO:0000256" key="1">
    <source>
        <dbReference type="ARBA" id="ARBA00022692"/>
    </source>
</evidence>
<dbReference type="SMART" id="SM00267">
    <property type="entry name" value="GGDEF"/>
    <property type="match status" value="1"/>
</dbReference>
<protein>
    <submittedName>
        <fullName evidence="6">Diguanylate cyclase</fullName>
        <ecNumber evidence="6">2.7.7.65</ecNumber>
    </submittedName>
</protein>
<dbReference type="InterPro" id="IPR029016">
    <property type="entry name" value="GAF-like_dom_sf"/>
</dbReference>
<evidence type="ECO:0000256" key="3">
    <source>
        <dbReference type="SAM" id="Phobius"/>
    </source>
</evidence>
<dbReference type="PROSITE" id="PS50887">
    <property type="entry name" value="GGDEF"/>
    <property type="match status" value="1"/>
</dbReference>
<dbReference type="InterPro" id="IPR000160">
    <property type="entry name" value="GGDEF_dom"/>
</dbReference>
<keyword evidence="6" id="KW-0548">Nucleotidyltransferase</keyword>
<dbReference type="Gene3D" id="3.30.450.40">
    <property type="match status" value="1"/>
</dbReference>
<evidence type="ECO:0000259" key="5">
    <source>
        <dbReference type="PROSITE" id="PS50887"/>
    </source>
</evidence>
<dbReference type="PANTHER" id="PTHR45138:SF9">
    <property type="entry name" value="DIGUANYLATE CYCLASE DGCM-RELATED"/>
    <property type="match status" value="1"/>
</dbReference>
<dbReference type="InterPro" id="IPR029787">
    <property type="entry name" value="Nucleotide_cyclase"/>
</dbReference>
<feature type="domain" description="GGDEF" evidence="5">
    <location>
        <begin position="463"/>
        <end position="592"/>
    </location>
</feature>
<dbReference type="InterPro" id="IPR003660">
    <property type="entry name" value="HAMP_dom"/>
</dbReference>
<evidence type="ECO:0000313" key="7">
    <source>
        <dbReference type="Proteomes" id="UP001316184"/>
    </source>
</evidence>
<keyword evidence="3" id="KW-0472">Membrane</keyword>
<dbReference type="CDD" id="cd01949">
    <property type="entry name" value="GGDEF"/>
    <property type="match status" value="1"/>
</dbReference>
<evidence type="ECO:0000256" key="2">
    <source>
        <dbReference type="ARBA" id="ARBA00022989"/>
    </source>
</evidence>
<dbReference type="Gene3D" id="3.30.70.270">
    <property type="match status" value="1"/>
</dbReference>
<feature type="domain" description="HAMP" evidence="4">
    <location>
        <begin position="207"/>
        <end position="260"/>
    </location>
</feature>
<proteinExistence type="predicted"/>
<keyword evidence="2 3" id="KW-1133">Transmembrane helix</keyword>
<dbReference type="PANTHER" id="PTHR45138">
    <property type="entry name" value="REGULATORY COMPONENTS OF SENSORY TRANSDUCTION SYSTEM"/>
    <property type="match status" value="1"/>
</dbReference>
<keyword evidence="7" id="KW-1185">Reference proteome</keyword>
<dbReference type="Pfam" id="PF05227">
    <property type="entry name" value="CHASE3"/>
    <property type="match status" value="1"/>
</dbReference>
<dbReference type="EC" id="2.7.7.65" evidence="6"/>
<evidence type="ECO:0000313" key="6">
    <source>
        <dbReference type="EMBL" id="UUP15428.1"/>
    </source>
</evidence>
<dbReference type="GO" id="GO:0052621">
    <property type="term" value="F:diguanylate cyclase activity"/>
    <property type="evidence" value="ECO:0007669"/>
    <property type="project" value="UniProtKB-EC"/>
</dbReference>
<gene>
    <name evidence="6" type="ORF">NQV15_08975</name>
</gene>
<accession>A0ABY5MBD4</accession>
<reference evidence="6 7" key="1">
    <citation type="submission" date="2022-08" db="EMBL/GenBank/DDBJ databases">
        <title>novel species in genus Aeromicrobium.</title>
        <authorList>
            <person name="Ye L."/>
        </authorList>
    </citation>
    <scope>NUCLEOTIDE SEQUENCE [LARGE SCALE GENOMIC DNA]</scope>
    <source>
        <strain evidence="7">zg-Y1379</strain>
    </source>
</reference>
<feature type="transmembrane region" description="Helical" evidence="3">
    <location>
        <begin position="176"/>
        <end position="199"/>
    </location>
</feature>
<dbReference type="EMBL" id="CP102173">
    <property type="protein sequence ID" value="UUP15428.1"/>
    <property type="molecule type" value="Genomic_DNA"/>
</dbReference>
<dbReference type="Proteomes" id="UP001316184">
    <property type="component" value="Chromosome"/>
</dbReference>
<dbReference type="Pfam" id="PF00990">
    <property type="entry name" value="GGDEF"/>
    <property type="match status" value="1"/>
</dbReference>
<dbReference type="InterPro" id="IPR050469">
    <property type="entry name" value="Diguanylate_Cyclase"/>
</dbReference>
<dbReference type="NCBIfam" id="TIGR00254">
    <property type="entry name" value="GGDEF"/>
    <property type="match status" value="1"/>
</dbReference>
<dbReference type="SUPFAM" id="SSF55073">
    <property type="entry name" value="Nucleotide cyclase"/>
    <property type="match status" value="1"/>
</dbReference>
<dbReference type="InterPro" id="IPR043128">
    <property type="entry name" value="Rev_trsase/Diguanyl_cyclase"/>
</dbReference>
<keyword evidence="6" id="KW-0808">Transferase</keyword>
<feature type="transmembrane region" description="Helical" evidence="3">
    <location>
        <begin position="6"/>
        <end position="30"/>
    </location>
</feature>
<dbReference type="RefSeq" id="WP_232399480.1">
    <property type="nucleotide sequence ID" value="NZ_CP102173.1"/>
</dbReference>
<dbReference type="Gene3D" id="6.10.340.10">
    <property type="match status" value="1"/>
</dbReference>
<evidence type="ECO:0000259" key="4">
    <source>
        <dbReference type="PROSITE" id="PS50885"/>
    </source>
</evidence>
<name>A0ABY5MBD4_9ACTN</name>